<evidence type="ECO:0000259" key="1">
    <source>
        <dbReference type="Pfam" id="PF05699"/>
    </source>
</evidence>
<proteinExistence type="predicted"/>
<protein>
    <submittedName>
        <fullName evidence="2">HAT family C-terminal dimerization region</fullName>
    </submittedName>
</protein>
<dbReference type="Pfam" id="PF05699">
    <property type="entry name" value="Dimer_Tnp_hAT"/>
    <property type="match status" value="1"/>
</dbReference>
<name>A0AAW1JZ29_POPJA</name>
<dbReference type="InterPro" id="IPR008906">
    <property type="entry name" value="HATC_C_dom"/>
</dbReference>
<dbReference type="PANTHER" id="PTHR45749">
    <property type="match status" value="1"/>
</dbReference>
<dbReference type="EMBL" id="JASPKY010000306">
    <property type="protein sequence ID" value="KAK9709615.1"/>
    <property type="molecule type" value="Genomic_DNA"/>
</dbReference>
<keyword evidence="3" id="KW-1185">Reference proteome</keyword>
<gene>
    <name evidence="2" type="ORF">QE152_g26531</name>
</gene>
<dbReference type="AlphaFoldDB" id="A0AAW1JZ29"/>
<dbReference type="PANTHER" id="PTHR45749:SF23">
    <property type="entry name" value="ZINC FINGER MYM-TYPE PROTEIN 1-LIKE"/>
    <property type="match status" value="1"/>
</dbReference>
<comment type="caution">
    <text evidence="2">The sequence shown here is derived from an EMBL/GenBank/DDBJ whole genome shotgun (WGS) entry which is preliminary data.</text>
</comment>
<dbReference type="Proteomes" id="UP001458880">
    <property type="component" value="Unassembled WGS sequence"/>
</dbReference>
<evidence type="ECO:0000313" key="3">
    <source>
        <dbReference type="Proteomes" id="UP001458880"/>
    </source>
</evidence>
<accession>A0AAW1JZ29</accession>
<evidence type="ECO:0000313" key="2">
    <source>
        <dbReference type="EMBL" id="KAK9709615.1"/>
    </source>
</evidence>
<sequence>MDGRENLRINAFLVIIDNLVDQLQMRREAYKQFHDKFAFLTDTVSISSSSFADSKKSAEELIASYPEDIEADFIQEFIHFREHIEVKEFIHFREHIEVNEEKDLATPIQLLKWLRQEGMQSVYPDVDIALRICVCTPAPIQLLKWLRQEGMQSVYPDVDIALRICVCTPATNCTGERSFSCLRRVENFYRSKMTQDKLNDVAILNIDSDITIPLTYEGSKMTQDKLNDVAILNIDSDITIPLTYEDVI</sequence>
<reference evidence="2 3" key="1">
    <citation type="journal article" date="2024" name="BMC Genomics">
        <title>De novo assembly and annotation of Popillia japonica's genome with initial clues to its potential as an invasive pest.</title>
        <authorList>
            <person name="Cucini C."/>
            <person name="Boschi S."/>
            <person name="Funari R."/>
            <person name="Cardaioli E."/>
            <person name="Iannotti N."/>
            <person name="Marturano G."/>
            <person name="Paoli F."/>
            <person name="Bruttini M."/>
            <person name="Carapelli A."/>
            <person name="Frati F."/>
            <person name="Nardi F."/>
        </authorList>
    </citation>
    <scope>NUCLEOTIDE SEQUENCE [LARGE SCALE GENOMIC DNA]</scope>
    <source>
        <strain evidence="2">DMR45628</strain>
    </source>
</reference>
<organism evidence="2 3">
    <name type="scientific">Popillia japonica</name>
    <name type="common">Japanese beetle</name>
    <dbReference type="NCBI Taxonomy" id="7064"/>
    <lineage>
        <taxon>Eukaryota</taxon>
        <taxon>Metazoa</taxon>
        <taxon>Ecdysozoa</taxon>
        <taxon>Arthropoda</taxon>
        <taxon>Hexapoda</taxon>
        <taxon>Insecta</taxon>
        <taxon>Pterygota</taxon>
        <taxon>Neoptera</taxon>
        <taxon>Endopterygota</taxon>
        <taxon>Coleoptera</taxon>
        <taxon>Polyphaga</taxon>
        <taxon>Scarabaeiformia</taxon>
        <taxon>Scarabaeidae</taxon>
        <taxon>Rutelinae</taxon>
        <taxon>Popillia</taxon>
    </lineage>
</organism>
<dbReference type="GO" id="GO:0046983">
    <property type="term" value="F:protein dimerization activity"/>
    <property type="evidence" value="ECO:0007669"/>
    <property type="project" value="InterPro"/>
</dbReference>
<feature type="domain" description="HAT C-terminal dimerisation" evidence="1">
    <location>
        <begin position="140"/>
        <end position="209"/>
    </location>
</feature>